<evidence type="ECO:0000313" key="3">
    <source>
        <dbReference type="Proteomes" id="UP000006647"/>
    </source>
</evidence>
<keyword evidence="3" id="KW-1185">Reference proteome</keyword>
<dbReference type="RefSeq" id="WP_011183365.1">
    <property type="nucleotide sequence ID" value="NC_006055.1"/>
</dbReference>
<keyword evidence="1" id="KW-0472">Membrane</keyword>
<sequence length="190" mass="22704">MFYTIEIGTLAEWFGVFLTSITLVITIIIALLIPKIKSTRNEIKSFIRKVNESKISLIEVEILKSERNLHEFIYNKMLTTFLNIKLIEDSINNLKYLNNKKINKFINVNINSIFELKKILENSFKDLNELEKNILDIVGHLYEIEDNDNLDWIEEENKRYEIKQKVYEDFFSIRIEKINNILDNILKKWN</sequence>
<name>Q6F0Z8_MESFL</name>
<proteinExistence type="predicted"/>
<dbReference type="AlphaFoldDB" id="Q6F0Z8"/>
<feature type="transmembrane region" description="Helical" evidence="1">
    <location>
        <begin position="13"/>
        <end position="33"/>
    </location>
</feature>
<evidence type="ECO:0000313" key="2">
    <source>
        <dbReference type="EMBL" id="AAT75825.1"/>
    </source>
</evidence>
<gene>
    <name evidence="2" type="ordered locus">Mfl467</name>
</gene>
<dbReference type="EMBL" id="AE017263">
    <property type="protein sequence ID" value="AAT75825.1"/>
    <property type="molecule type" value="Genomic_DNA"/>
</dbReference>
<dbReference type="KEGG" id="mfl:Mfl467"/>
<evidence type="ECO:0000256" key="1">
    <source>
        <dbReference type="SAM" id="Phobius"/>
    </source>
</evidence>
<keyword evidence="1" id="KW-0812">Transmembrane</keyword>
<dbReference type="PATRIC" id="fig|265311.5.peg.473"/>
<dbReference type="EnsemblBacteria" id="AAT75825">
    <property type="protein sequence ID" value="AAT75825"/>
    <property type="gene ID" value="Mfl467"/>
</dbReference>
<dbReference type="Proteomes" id="UP000006647">
    <property type="component" value="Chromosome"/>
</dbReference>
<accession>Q6F0Z8</accession>
<protein>
    <submittedName>
        <fullName evidence="2">Uncharacterized protein</fullName>
    </submittedName>
</protein>
<dbReference type="HOGENOM" id="CLU_1426490_0_0_14"/>
<keyword evidence="1" id="KW-1133">Transmembrane helix</keyword>
<organism evidence="2 3">
    <name type="scientific">Mesoplasma florum (strain ATCC 33453 / NBRC 100688 / NCTC 11704 / L1)</name>
    <name type="common">Acholeplasma florum</name>
    <dbReference type="NCBI Taxonomy" id="265311"/>
    <lineage>
        <taxon>Bacteria</taxon>
        <taxon>Bacillati</taxon>
        <taxon>Mycoplasmatota</taxon>
        <taxon>Mollicutes</taxon>
        <taxon>Entomoplasmatales</taxon>
        <taxon>Entomoplasmataceae</taxon>
        <taxon>Mesoplasma</taxon>
    </lineage>
</organism>
<reference evidence="2 3" key="1">
    <citation type="submission" date="2004-06" db="EMBL/GenBank/DDBJ databases">
        <authorList>
            <person name="Birren B.W."/>
            <person name="Stange-Thomann N."/>
            <person name="Hafez N."/>
            <person name="DeCaprio D."/>
            <person name="Fisher S."/>
            <person name="Butler J."/>
            <person name="Elkins T."/>
            <person name="Kodira C.D."/>
            <person name="Major J."/>
            <person name="Wang S."/>
            <person name="Nicol R."/>
            <person name="Nusbaum C."/>
        </authorList>
    </citation>
    <scope>NUCLEOTIDE SEQUENCE [LARGE SCALE GENOMIC DNA]</scope>
    <source>
        <strain evidence="3">ATCC 33453 / NBRC 100688 / NCTC 11704 / L1</strain>
    </source>
</reference>
<dbReference type="PaxDb" id="265311-Mfl467"/>
<dbReference type="GeneID" id="2897863"/>